<name>A0A4Q5N3Y9_9MICO</name>
<dbReference type="Gene3D" id="1.20.144.10">
    <property type="entry name" value="Phosphatidic acid phosphatase type 2/haloperoxidase"/>
    <property type="match status" value="1"/>
</dbReference>
<dbReference type="InterPro" id="IPR000326">
    <property type="entry name" value="PAP2/HPO"/>
</dbReference>
<feature type="transmembrane region" description="Helical" evidence="1">
    <location>
        <begin position="185"/>
        <end position="203"/>
    </location>
</feature>
<reference evidence="3 4" key="1">
    <citation type="submission" date="2019-01" db="EMBL/GenBank/DDBJ databases">
        <title>Novel species of Cellulomonas.</title>
        <authorList>
            <person name="Liu Q."/>
            <person name="Xin Y.-H."/>
        </authorList>
    </citation>
    <scope>NUCLEOTIDE SEQUENCE [LARGE SCALE GENOMIC DNA]</scope>
    <source>
        <strain evidence="3 4">HLT2-17</strain>
    </source>
</reference>
<keyword evidence="4" id="KW-1185">Reference proteome</keyword>
<comment type="caution">
    <text evidence="3">The sequence shown here is derived from an EMBL/GenBank/DDBJ whole genome shotgun (WGS) entry which is preliminary data.</text>
</comment>
<feature type="transmembrane region" description="Helical" evidence="1">
    <location>
        <begin position="71"/>
        <end position="88"/>
    </location>
</feature>
<dbReference type="AlphaFoldDB" id="A0A4Q5N3Y9"/>
<feature type="domain" description="Phosphatidic acid phosphatase type 2/haloperoxidase" evidence="2">
    <location>
        <begin position="129"/>
        <end position="206"/>
    </location>
</feature>
<evidence type="ECO:0000313" key="3">
    <source>
        <dbReference type="EMBL" id="RYV50741.1"/>
    </source>
</evidence>
<feature type="transmembrane region" description="Helical" evidence="1">
    <location>
        <begin position="133"/>
        <end position="152"/>
    </location>
</feature>
<feature type="transmembrane region" description="Helical" evidence="1">
    <location>
        <begin position="159"/>
        <end position="179"/>
    </location>
</feature>
<keyword evidence="1" id="KW-0812">Transmembrane</keyword>
<dbReference type="EMBL" id="SDWW01000027">
    <property type="protein sequence ID" value="RYV50741.1"/>
    <property type="molecule type" value="Genomic_DNA"/>
</dbReference>
<dbReference type="InterPro" id="IPR036938">
    <property type="entry name" value="PAP2/HPO_sf"/>
</dbReference>
<dbReference type="SUPFAM" id="SSF48317">
    <property type="entry name" value="Acid phosphatase/Vanadium-dependent haloperoxidase"/>
    <property type="match status" value="1"/>
</dbReference>
<evidence type="ECO:0000256" key="1">
    <source>
        <dbReference type="SAM" id="Phobius"/>
    </source>
</evidence>
<keyword evidence="1" id="KW-0472">Membrane</keyword>
<sequence length="216" mass="22926">MSAIRSWWGRYARHEPRTLLRTGLTILVLLCVAYLGWVRTRTGQMVDIDLFSRAQSVDAALAPPAALLRRGLPPVGAVAVVLLGLAAVRRGAWRETAAAGLVVVTSVALSSLLKATLERPYLGDLGYVQNTFPSGHVTATAALAVAVVLLWPRPRPRSVPLTAVAVCAIASLASVIGYAHRPSDTIGSLLLVLLVTTAAVGVFPDRRPVPVERSEV</sequence>
<protein>
    <submittedName>
        <fullName evidence="3">Phosphatase PAP2 family protein</fullName>
    </submittedName>
</protein>
<feature type="transmembrane region" description="Helical" evidence="1">
    <location>
        <begin position="20"/>
        <end position="37"/>
    </location>
</feature>
<proteinExistence type="predicted"/>
<feature type="transmembrane region" description="Helical" evidence="1">
    <location>
        <begin position="95"/>
        <end position="113"/>
    </location>
</feature>
<dbReference type="Pfam" id="PF01569">
    <property type="entry name" value="PAP2"/>
    <property type="match status" value="1"/>
</dbReference>
<dbReference type="RefSeq" id="WP_130102901.1">
    <property type="nucleotide sequence ID" value="NZ_SDWW01000027.1"/>
</dbReference>
<organism evidence="3 4">
    <name type="scientific">Pengzhenrongella frigida</name>
    <dbReference type="NCBI Taxonomy" id="1259133"/>
    <lineage>
        <taxon>Bacteria</taxon>
        <taxon>Bacillati</taxon>
        <taxon>Actinomycetota</taxon>
        <taxon>Actinomycetes</taxon>
        <taxon>Micrococcales</taxon>
        <taxon>Pengzhenrongella</taxon>
    </lineage>
</organism>
<dbReference type="Proteomes" id="UP000293764">
    <property type="component" value="Unassembled WGS sequence"/>
</dbReference>
<gene>
    <name evidence="3" type="ORF">EUA98_11855</name>
</gene>
<evidence type="ECO:0000313" key="4">
    <source>
        <dbReference type="Proteomes" id="UP000293764"/>
    </source>
</evidence>
<dbReference type="OrthoDB" id="3240395at2"/>
<evidence type="ECO:0000259" key="2">
    <source>
        <dbReference type="Pfam" id="PF01569"/>
    </source>
</evidence>
<keyword evidence="1" id="KW-1133">Transmembrane helix</keyword>
<accession>A0A4Q5N3Y9</accession>